<dbReference type="PANTHER" id="PTHR10039">
    <property type="entry name" value="AMELOGENIN"/>
    <property type="match status" value="1"/>
</dbReference>
<dbReference type="RefSeq" id="XP_062725146.1">
    <property type="nucleotide sequence ID" value="XM_062868180.1"/>
</dbReference>
<evidence type="ECO:0000259" key="4">
    <source>
        <dbReference type="Pfam" id="PF12697"/>
    </source>
</evidence>
<dbReference type="Pfam" id="PF12796">
    <property type="entry name" value="Ank_2"/>
    <property type="match status" value="2"/>
</dbReference>
<dbReference type="Pfam" id="PF12697">
    <property type="entry name" value="Abhydrolase_6"/>
    <property type="match status" value="1"/>
</dbReference>
<dbReference type="InterPro" id="IPR000073">
    <property type="entry name" value="AB_hydrolase_1"/>
</dbReference>
<feature type="repeat" description="ANK" evidence="2">
    <location>
        <begin position="1225"/>
        <end position="1257"/>
    </location>
</feature>
<organism evidence="7 8">
    <name type="scientific">Chaetomium strumarium</name>
    <dbReference type="NCBI Taxonomy" id="1170767"/>
    <lineage>
        <taxon>Eukaryota</taxon>
        <taxon>Fungi</taxon>
        <taxon>Dikarya</taxon>
        <taxon>Ascomycota</taxon>
        <taxon>Pezizomycotina</taxon>
        <taxon>Sordariomycetes</taxon>
        <taxon>Sordariomycetidae</taxon>
        <taxon>Sordariales</taxon>
        <taxon>Chaetomiaceae</taxon>
        <taxon>Chaetomium</taxon>
    </lineage>
</organism>
<dbReference type="GeneID" id="87887009"/>
<dbReference type="Gene3D" id="1.25.40.20">
    <property type="entry name" value="Ankyrin repeat-containing domain"/>
    <property type="match status" value="2"/>
</dbReference>
<dbReference type="Gene3D" id="3.40.50.300">
    <property type="entry name" value="P-loop containing nucleotide triphosphate hydrolases"/>
    <property type="match status" value="1"/>
</dbReference>
<reference evidence="7" key="1">
    <citation type="journal article" date="2023" name="Mol. Phylogenet. Evol.">
        <title>Genome-scale phylogeny and comparative genomics of the fungal order Sordariales.</title>
        <authorList>
            <person name="Hensen N."/>
            <person name="Bonometti L."/>
            <person name="Westerberg I."/>
            <person name="Brannstrom I.O."/>
            <person name="Guillou S."/>
            <person name="Cros-Aarteil S."/>
            <person name="Calhoun S."/>
            <person name="Haridas S."/>
            <person name="Kuo A."/>
            <person name="Mondo S."/>
            <person name="Pangilinan J."/>
            <person name="Riley R."/>
            <person name="LaButti K."/>
            <person name="Andreopoulos B."/>
            <person name="Lipzen A."/>
            <person name="Chen C."/>
            <person name="Yan M."/>
            <person name="Daum C."/>
            <person name="Ng V."/>
            <person name="Clum A."/>
            <person name="Steindorff A."/>
            <person name="Ohm R.A."/>
            <person name="Martin F."/>
            <person name="Silar P."/>
            <person name="Natvig D.O."/>
            <person name="Lalanne C."/>
            <person name="Gautier V."/>
            <person name="Ament-Velasquez S.L."/>
            <person name="Kruys A."/>
            <person name="Hutchinson M.I."/>
            <person name="Powell A.J."/>
            <person name="Barry K."/>
            <person name="Miller A.N."/>
            <person name="Grigoriev I.V."/>
            <person name="Debuchy R."/>
            <person name="Gladieux P."/>
            <person name="Hiltunen Thoren M."/>
            <person name="Johannesson H."/>
        </authorList>
    </citation>
    <scope>NUCLEOTIDE SEQUENCE</scope>
    <source>
        <strain evidence="7">CBS 333.67</strain>
    </source>
</reference>
<dbReference type="InterPro" id="IPR027417">
    <property type="entry name" value="P-loop_NTPase"/>
</dbReference>
<dbReference type="PROSITE" id="PS50297">
    <property type="entry name" value="ANK_REP_REGION"/>
    <property type="match status" value="2"/>
</dbReference>
<dbReference type="InterPro" id="IPR029058">
    <property type="entry name" value="AB_hydrolase_fold"/>
</dbReference>
<dbReference type="Pfam" id="PF24883">
    <property type="entry name" value="NPHP3_N"/>
    <property type="match status" value="1"/>
</dbReference>
<evidence type="ECO:0000256" key="2">
    <source>
        <dbReference type="PROSITE-ProRule" id="PRU00023"/>
    </source>
</evidence>
<reference evidence="7" key="2">
    <citation type="submission" date="2023-06" db="EMBL/GenBank/DDBJ databases">
        <authorList>
            <consortium name="Lawrence Berkeley National Laboratory"/>
            <person name="Mondo S.J."/>
            <person name="Hensen N."/>
            <person name="Bonometti L."/>
            <person name="Westerberg I."/>
            <person name="Brannstrom I.O."/>
            <person name="Guillou S."/>
            <person name="Cros-Aarteil S."/>
            <person name="Calhoun S."/>
            <person name="Haridas S."/>
            <person name="Kuo A."/>
            <person name="Pangilinan J."/>
            <person name="Riley R."/>
            <person name="Labutti K."/>
            <person name="Andreopoulos B."/>
            <person name="Lipzen A."/>
            <person name="Chen C."/>
            <person name="Yanf M."/>
            <person name="Daum C."/>
            <person name="Ng V."/>
            <person name="Clum A."/>
            <person name="Steindorff A."/>
            <person name="Ohm R."/>
            <person name="Martin F."/>
            <person name="Silar P."/>
            <person name="Natvig D."/>
            <person name="Lalanne C."/>
            <person name="Gautier V."/>
            <person name="Ament-Velasquez S.L."/>
            <person name="Kruys A."/>
            <person name="Hutchinson M.I."/>
            <person name="Powell A.J."/>
            <person name="Barry K."/>
            <person name="Miller A.N."/>
            <person name="Grigoriev I.V."/>
            <person name="Debuchy R."/>
            <person name="Gladieux P."/>
            <person name="Thoren M.H."/>
            <person name="Johannesson H."/>
        </authorList>
    </citation>
    <scope>NUCLEOTIDE SEQUENCE</scope>
    <source>
        <strain evidence="7">CBS 333.67</strain>
    </source>
</reference>
<feature type="domain" description="Nephrocystin 3-like N-terminal" evidence="5">
    <location>
        <begin position="368"/>
        <end position="541"/>
    </location>
</feature>
<dbReference type="SUPFAM" id="SSF53474">
    <property type="entry name" value="alpha/beta-Hydrolases"/>
    <property type="match status" value="1"/>
</dbReference>
<name>A0AAJ0H041_9PEZI</name>
<dbReference type="InterPro" id="IPR036770">
    <property type="entry name" value="Ankyrin_rpt-contain_sf"/>
</dbReference>
<evidence type="ECO:0000259" key="6">
    <source>
        <dbReference type="Pfam" id="PF25053"/>
    </source>
</evidence>
<accession>A0AAJ0H041</accession>
<feature type="domain" description="AB hydrolase-1" evidence="4">
    <location>
        <begin position="80"/>
        <end position="200"/>
    </location>
</feature>
<feature type="domain" description="DUF7791" evidence="6">
    <location>
        <begin position="657"/>
        <end position="763"/>
    </location>
</feature>
<keyword evidence="1" id="KW-0677">Repeat</keyword>
<dbReference type="Pfam" id="PF25053">
    <property type="entry name" value="DUF7791"/>
    <property type="match status" value="1"/>
</dbReference>
<protein>
    <recommendedName>
        <fullName evidence="9">NACHT domain-containing protein</fullName>
    </recommendedName>
</protein>
<feature type="region of interest" description="Disordered" evidence="3">
    <location>
        <begin position="13"/>
        <end position="34"/>
    </location>
</feature>
<evidence type="ECO:0008006" key="9">
    <source>
        <dbReference type="Google" id="ProtNLM"/>
    </source>
</evidence>
<keyword evidence="2" id="KW-0040">ANK repeat</keyword>
<dbReference type="PROSITE" id="PS50088">
    <property type="entry name" value="ANK_REPEAT"/>
    <property type="match status" value="4"/>
</dbReference>
<evidence type="ECO:0000256" key="1">
    <source>
        <dbReference type="ARBA" id="ARBA00022737"/>
    </source>
</evidence>
<keyword evidence="8" id="KW-1185">Reference proteome</keyword>
<gene>
    <name evidence="7" type="ORF">B0T15DRAFT_515318</name>
</gene>
<dbReference type="InterPro" id="IPR056693">
    <property type="entry name" value="DUF7791"/>
</dbReference>
<feature type="repeat" description="ANK" evidence="2">
    <location>
        <begin position="1156"/>
        <end position="1185"/>
    </location>
</feature>
<comment type="caution">
    <text evidence="7">The sequence shown here is derived from an EMBL/GenBank/DDBJ whole genome shotgun (WGS) entry which is preliminary data.</text>
</comment>
<feature type="repeat" description="ANK" evidence="2">
    <location>
        <begin position="1193"/>
        <end position="1222"/>
    </location>
</feature>
<evidence type="ECO:0000259" key="5">
    <source>
        <dbReference type="Pfam" id="PF24883"/>
    </source>
</evidence>
<dbReference type="Proteomes" id="UP001273166">
    <property type="component" value="Unassembled WGS sequence"/>
</dbReference>
<proteinExistence type="predicted"/>
<dbReference type="InterPro" id="IPR002110">
    <property type="entry name" value="Ankyrin_rpt"/>
</dbReference>
<sequence length="1352" mass="149896">MPNFIKETILRLRSKSGTRDQPAQQRVPPVNTEDSAIHQVPQRNDNHAAGSYVGFFLVADTDGGRQGEPNPKPQTPQTSIILVHGIGGHWKRSWVLGEFSWIEGFLQPDLQGSNLRVSVWSYGYDSRTATNSVANIEDVANALLDRIYRETNGPVILVAHSLGGLVAKKAITLAHTDDDRYGGLLKRIRGCVFLGVPHRGADKTWWKTVPGTIMKYSTVGFMGNNNFADSLSRESDTWRNISNDFVPRTRNLIAIHSFYETRKIGPVLVVDKDSARMGLEKEICHSTDSDHVTIIRFGEDEYQRYRPVGDAIVELVRKVEEEQTGGRLPPCELPAELEIERREFLKRISFPEMQLRENKVETAFAASYKWFGHSDEFETWLTSPDGKLLIKGKPGCGKSTFMKHFYRRFREGRGAAGPAVCGFFFNGRGVPIERSVDGMLRTLLHQLVSQVPLAFKSLIEHHRAFDQANQFRQGSVDWATDTLKKMFHTAIHSPDLSAAFIFIDALDEGEGFLPADVFDYVETVVGTFSDTKIIKIWLSSRPDNFVNRRTRWTTLDLGERNSGDIQAYATGLLTKIAKDCDYPDLRYDTIVPQLLSQILEHAQGVFLWAKLVIDQLRAAMYDGESVKEIQSMLSKLCETADDLWDLFRSVLQKVKRNRRAEAVRLLKIVLAAARPLSLEELAHAMALSSPNPPGNLDDFWDPERADQLCEEMKRKVINWCGGLVEVVYLNRTFYIGPGWSRKGRYFVSTQVQFLHQSVKDFCQNQVRKLEEFGIGDVGDSPSFEATSHELMFGCCLRYLRLPAISEHMAHAETPARAIVQVFGAEADAFQDFWAHAKRRFPFLLYSPLWVAHAENLIRLHPDKMGRRELEAASQLFMESRWYPYRKDWKQAYAYGLYSATYGDQTVAEQPYSNLLCFSARRGFIFLFRKLLSHSGLELDHPTLDNCLAIACGCFETRKDTNKTSAQKEMIQLLIERGANMHAKISKSVYESALSSAVYKRGEAVVQALIEASADVSMGSPGETDAEADRASWLMLAAAREGWTATLSLLMDRGADVNIQEKTGRCRTALITAAKGGMRETAAFLLARGADVNLDVSTDEYGYGSALIAAAEGPSTAMAFYLGSTAVSPSGTTEMVALLVNKGADINLRVRNGGYGTALIAAAANRETEVVAFLLDRGADVNLQAIGGDRGYGTALIAAAAQGHKAVVELLVDRGADVNLQATAGKYATALIAAAVCGREETAKSLVDRGADLNLRAVSGRYGTALIAAAAEGRGSMFAWLLNQGASMHVQMQSIEYGSVSAAAVGRIRELSEGPGWKLREQKTFIRWLMALGVDVKAALPGGQAELEDMLSR</sequence>
<dbReference type="Pfam" id="PF00023">
    <property type="entry name" value="Ank"/>
    <property type="match status" value="1"/>
</dbReference>
<dbReference type="InterPro" id="IPR056884">
    <property type="entry name" value="NPHP3-like_N"/>
</dbReference>
<evidence type="ECO:0000313" key="7">
    <source>
        <dbReference type="EMBL" id="KAK3309366.1"/>
    </source>
</evidence>
<evidence type="ECO:0000313" key="8">
    <source>
        <dbReference type="Proteomes" id="UP001273166"/>
    </source>
</evidence>
<dbReference type="EMBL" id="JAUDZG010000001">
    <property type="protein sequence ID" value="KAK3309366.1"/>
    <property type="molecule type" value="Genomic_DNA"/>
</dbReference>
<dbReference type="PANTHER" id="PTHR10039:SF5">
    <property type="entry name" value="NACHT DOMAIN-CONTAINING PROTEIN"/>
    <property type="match status" value="1"/>
</dbReference>
<evidence type="ECO:0000256" key="3">
    <source>
        <dbReference type="SAM" id="MobiDB-lite"/>
    </source>
</evidence>
<dbReference type="SMART" id="SM00248">
    <property type="entry name" value="ANK"/>
    <property type="match status" value="9"/>
</dbReference>
<feature type="repeat" description="ANK" evidence="2">
    <location>
        <begin position="1064"/>
        <end position="1096"/>
    </location>
</feature>
<dbReference type="SUPFAM" id="SSF52540">
    <property type="entry name" value="P-loop containing nucleoside triphosphate hydrolases"/>
    <property type="match status" value="2"/>
</dbReference>
<dbReference type="SUPFAM" id="SSF48403">
    <property type="entry name" value="Ankyrin repeat"/>
    <property type="match status" value="1"/>
</dbReference>
<dbReference type="Gene3D" id="3.40.50.1820">
    <property type="entry name" value="alpha/beta hydrolase"/>
    <property type="match status" value="1"/>
</dbReference>